<evidence type="ECO:0000256" key="2">
    <source>
        <dbReference type="ARBA" id="ARBA00002968"/>
    </source>
</evidence>
<keyword evidence="11" id="KW-1185">Reference proteome</keyword>
<feature type="active site" description="Proton donor/acceptor" evidence="8">
    <location>
        <position position="240"/>
    </location>
</feature>
<evidence type="ECO:0000313" key="10">
    <source>
        <dbReference type="EMBL" id="KAF7274406.1"/>
    </source>
</evidence>
<dbReference type="EC" id="5.3.1.22" evidence="4 7"/>
<dbReference type="FunFam" id="3.20.20.150:FF:000007">
    <property type="entry name" value="Hydroxypyruvate isomerase"/>
    <property type="match status" value="1"/>
</dbReference>
<dbReference type="InterPro" id="IPR050417">
    <property type="entry name" value="Sugar_Epim/Isomerase"/>
</dbReference>
<comment type="catalytic activity">
    <reaction evidence="1 7">
        <text>3-hydroxypyruvate = 2-hydroxy-3-oxopropanoate</text>
        <dbReference type="Rhea" id="RHEA:11952"/>
        <dbReference type="ChEBI" id="CHEBI:17180"/>
        <dbReference type="ChEBI" id="CHEBI:57978"/>
        <dbReference type="EC" id="5.3.1.22"/>
    </reaction>
</comment>
<protein>
    <recommendedName>
        <fullName evidence="5 7">Putative hydroxypyruvate isomerase</fullName>
        <ecNumber evidence="4 7">5.3.1.22</ecNumber>
    </recommendedName>
</protein>
<comment type="similarity">
    <text evidence="3 7">Belongs to the hyi family.</text>
</comment>
<organism evidence="10 11">
    <name type="scientific">Rhynchophorus ferrugineus</name>
    <name type="common">Red palm weevil</name>
    <name type="synonym">Curculio ferrugineus</name>
    <dbReference type="NCBI Taxonomy" id="354439"/>
    <lineage>
        <taxon>Eukaryota</taxon>
        <taxon>Metazoa</taxon>
        <taxon>Ecdysozoa</taxon>
        <taxon>Arthropoda</taxon>
        <taxon>Hexapoda</taxon>
        <taxon>Insecta</taxon>
        <taxon>Pterygota</taxon>
        <taxon>Neoptera</taxon>
        <taxon>Endopterygota</taxon>
        <taxon>Coleoptera</taxon>
        <taxon>Polyphaga</taxon>
        <taxon>Cucujiformia</taxon>
        <taxon>Curculionidae</taxon>
        <taxon>Dryophthorinae</taxon>
        <taxon>Rhynchophorus</taxon>
    </lineage>
</organism>
<dbReference type="Proteomes" id="UP000625711">
    <property type="component" value="Unassembled WGS sequence"/>
</dbReference>
<evidence type="ECO:0000256" key="3">
    <source>
        <dbReference type="ARBA" id="ARBA00005962"/>
    </source>
</evidence>
<evidence type="ECO:0000313" key="11">
    <source>
        <dbReference type="Proteomes" id="UP000625711"/>
    </source>
</evidence>
<evidence type="ECO:0000256" key="1">
    <source>
        <dbReference type="ARBA" id="ARBA00000476"/>
    </source>
</evidence>
<dbReference type="GO" id="GO:0046487">
    <property type="term" value="P:glyoxylate metabolic process"/>
    <property type="evidence" value="ECO:0007669"/>
    <property type="project" value="TreeGrafter"/>
</dbReference>
<keyword evidence="6 7" id="KW-0413">Isomerase</keyword>
<evidence type="ECO:0000256" key="7">
    <source>
        <dbReference type="PIRNR" id="PIRNR006241"/>
    </source>
</evidence>
<dbReference type="GO" id="GO:0008903">
    <property type="term" value="F:hydroxypyruvate isomerase activity"/>
    <property type="evidence" value="ECO:0007669"/>
    <property type="project" value="UniProtKB-EC"/>
</dbReference>
<dbReference type="InterPro" id="IPR013022">
    <property type="entry name" value="Xyl_isomerase-like_TIM-brl"/>
</dbReference>
<evidence type="ECO:0000256" key="4">
    <source>
        <dbReference type="ARBA" id="ARBA00012570"/>
    </source>
</evidence>
<feature type="domain" description="Xylose isomerase-like TIM barrel" evidence="9">
    <location>
        <begin position="22"/>
        <end position="256"/>
    </location>
</feature>
<dbReference type="PANTHER" id="PTHR43489:SF6">
    <property type="entry name" value="HYDROXYPYRUVATE ISOMERASE-RELATED"/>
    <property type="match status" value="1"/>
</dbReference>
<name>A0A834M738_RHYFE</name>
<feature type="active site" description="Proton donor/acceptor" evidence="8">
    <location>
        <position position="142"/>
    </location>
</feature>
<dbReference type="InterPro" id="IPR026040">
    <property type="entry name" value="HyI-like"/>
</dbReference>
<accession>A0A834M738</accession>
<comment type="function">
    <text evidence="2 7">Catalyzes the reversible isomerization between hydroxypyruvate and 2-hydroxy-3-oxopropanoate (also termed tartronate semialdehyde).</text>
</comment>
<dbReference type="PIRSF" id="PIRSF006241">
    <property type="entry name" value="HyI"/>
    <property type="match status" value="1"/>
</dbReference>
<dbReference type="OrthoDB" id="4214675at2759"/>
<dbReference type="EMBL" id="JAACXV010012852">
    <property type="protein sequence ID" value="KAF7274406.1"/>
    <property type="molecule type" value="Genomic_DNA"/>
</dbReference>
<dbReference type="Pfam" id="PF01261">
    <property type="entry name" value="AP_endonuc_2"/>
    <property type="match status" value="1"/>
</dbReference>
<reference evidence="10" key="1">
    <citation type="submission" date="2020-08" db="EMBL/GenBank/DDBJ databases">
        <title>Genome sequencing and assembly of the red palm weevil Rhynchophorus ferrugineus.</title>
        <authorList>
            <person name="Dias G.B."/>
            <person name="Bergman C.M."/>
            <person name="Manee M."/>
        </authorList>
    </citation>
    <scope>NUCLEOTIDE SEQUENCE</scope>
    <source>
        <strain evidence="10">AA-2017</strain>
        <tissue evidence="10">Whole larva</tissue>
    </source>
</reference>
<dbReference type="SUPFAM" id="SSF51658">
    <property type="entry name" value="Xylose isomerase-like"/>
    <property type="match status" value="1"/>
</dbReference>
<sequence length="261" mass="29447">MSKFCANLAFLFKEKPLLQRYAAAKQAGFKAVETGFPYGFSKQEVVEAKNSAGIEQILINTLTGDVTKGELGYAAIPGKEKEFEETLLVTIDYAKALGAKKIHIMSGRVEGDITEKHDQTFINNLRYAVGLLEKENILGVIEPINKYSVPKYYLNSYEKAVNVLKTVNSPYLKLQLDIFHLQLIKGDITHTIEELKQFVGHVQIAQSPNRNEPDVKGELNYPYIFETIKKNGYDDWIGLEYTPLSDTVEGLKWIKSMGFNL</sequence>
<dbReference type="Gene3D" id="3.20.20.150">
    <property type="entry name" value="Divalent-metal-dependent TIM barrel enzymes"/>
    <property type="match status" value="1"/>
</dbReference>
<evidence type="ECO:0000256" key="6">
    <source>
        <dbReference type="ARBA" id="ARBA00023235"/>
    </source>
</evidence>
<proteinExistence type="inferred from homology"/>
<dbReference type="PANTHER" id="PTHR43489">
    <property type="entry name" value="ISOMERASE"/>
    <property type="match status" value="1"/>
</dbReference>
<evidence type="ECO:0000256" key="8">
    <source>
        <dbReference type="PIRSR" id="PIRSR006241-50"/>
    </source>
</evidence>
<dbReference type="AlphaFoldDB" id="A0A834M738"/>
<comment type="caution">
    <text evidence="10">The sequence shown here is derived from an EMBL/GenBank/DDBJ whole genome shotgun (WGS) entry which is preliminary data.</text>
</comment>
<evidence type="ECO:0000259" key="9">
    <source>
        <dbReference type="Pfam" id="PF01261"/>
    </source>
</evidence>
<gene>
    <name evidence="10" type="ORF">GWI33_012947</name>
</gene>
<dbReference type="InterPro" id="IPR036237">
    <property type="entry name" value="Xyl_isomerase-like_sf"/>
</dbReference>
<evidence type="ECO:0000256" key="5">
    <source>
        <dbReference type="ARBA" id="ARBA00017985"/>
    </source>
</evidence>